<dbReference type="EMBL" id="ACRN01000014">
    <property type="protein sequence ID" value="EHM87562.1"/>
    <property type="molecule type" value="Genomic_DNA"/>
</dbReference>
<dbReference type="Proteomes" id="UP000003822">
    <property type="component" value="Unassembled WGS sequence"/>
</dbReference>
<keyword evidence="1" id="KW-1133">Transmembrane helix</keyword>
<dbReference type="AlphaFoldDB" id="G9PH97"/>
<evidence type="ECO:0000313" key="3">
    <source>
        <dbReference type="Proteomes" id="UP000003822"/>
    </source>
</evidence>
<sequence length="33" mass="3276">MEDAISLNVVSGGISFIGSAVGLWLANALVSIA</sequence>
<protein>
    <submittedName>
        <fullName evidence="2">Uncharacterized protein</fullName>
    </submittedName>
</protein>
<feature type="transmembrane region" description="Helical" evidence="1">
    <location>
        <begin position="12"/>
        <end position="32"/>
    </location>
</feature>
<keyword evidence="1" id="KW-0472">Membrane</keyword>
<comment type="caution">
    <text evidence="2">The sequence shown here is derived from an EMBL/GenBank/DDBJ whole genome shotgun (WGS) entry which is preliminary data.</text>
</comment>
<organism evidence="2 3">
    <name type="scientific">Actinomyces graevenitzii C83</name>
    <dbReference type="NCBI Taxonomy" id="435830"/>
    <lineage>
        <taxon>Bacteria</taxon>
        <taxon>Bacillati</taxon>
        <taxon>Actinomycetota</taxon>
        <taxon>Actinomycetes</taxon>
        <taxon>Actinomycetales</taxon>
        <taxon>Actinomycetaceae</taxon>
        <taxon>Actinomyces</taxon>
    </lineage>
</organism>
<evidence type="ECO:0000313" key="2">
    <source>
        <dbReference type="EMBL" id="EHM87562.1"/>
    </source>
</evidence>
<dbReference type="HOGENOM" id="CLU_3380113_0_0_11"/>
<dbReference type="STRING" id="435830.HMPREF0045_01621"/>
<accession>G9PH97</accession>
<evidence type="ECO:0000256" key="1">
    <source>
        <dbReference type="SAM" id="Phobius"/>
    </source>
</evidence>
<gene>
    <name evidence="2" type="ORF">HMPREF0045_01621</name>
</gene>
<name>G9PH97_9ACTO</name>
<proteinExistence type="predicted"/>
<keyword evidence="3" id="KW-1185">Reference proteome</keyword>
<keyword evidence="1" id="KW-0812">Transmembrane</keyword>
<reference evidence="2 3" key="1">
    <citation type="submission" date="2011-10" db="EMBL/GenBank/DDBJ databases">
        <title>The Genome Sequence of Actinomyces graevenitzii C83.</title>
        <authorList>
            <consortium name="The Broad Institute Genome Sequencing Platform"/>
            <consortium name="The Broad Institute Genome Sequencing Center for Infectious Disease"/>
            <person name="Earl A."/>
            <person name="Ward D."/>
            <person name="Feldgarden M."/>
            <person name="Gevers D."/>
            <person name="Sibley C.D."/>
            <person name="Field T.R."/>
            <person name="Grinwis M."/>
            <person name="Eshaghurshan C.S."/>
            <person name="Surette M.G."/>
            <person name="Young S.K."/>
            <person name="Zeng Q."/>
            <person name="Gargeya S."/>
            <person name="Fitzgerald M."/>
            <person name="Haas B."/>
            <person name="Abouelleil A."/>
            <person name="Alvarado L."/>
            <person name="Arachchi H.M."/>
            <person name="Berlin A."/>
            <person name="Brown A."/>
            <person name="Chapman S.B."/>
            <person name="Chen Z."/>
            <person name="Dunbar C."/>
            <person name="Freedman E."/>
            <person name="Gearin G."/>
            <person name="Goldberg J."/>
            <person name="Griggs A."/>
            <person name="Gujja S."/>
            <person name="Heiman D."/>
            <person name="Howarth C."/>
            <person name="Larson L."/>
            <person name="Lui A."/>
            <person name="MacDonald P.J.P."/>
            <person name="Montmayeur A."/>
            <person name="Murphy C."/>
            <person name="Neiman D."/>
            <person name="Pearson M."/>
            <person name="Priest M."/>
            <person name="Roberts A."/>
            <person name="Saif S."/>
            <person name="Shea T."/>
            <person name="Shenoy N."/>
            <person name="Sisk P."/>
            <person name="Stolte C."/>
            <person name="Sykes S."/>
            <person name="Wortman J."/>
            <person name="Nusbaum C."/>
            <person name="Birren B."/>
        </authorList>
    </citation>
    <scope>NUCLEOTIDE SEQUENCE [LARGE SCALE GENOMIC DNA]</scope>
    <source>
        <strain evidence="2 3">C83</strain>
    </source>
</reference>